<dbReference type="KEGG" id="dcr:108221291"/>
<evidence type="ECO:0000256" key="4">
    <source>
        <dbReference type="ARBA" id="ARBA00023136"/>
    </source>
</evidence>
<keyword evidence="3" id="KW-1133">Transmembrane helix</keyword>
<dbReference type="InterPro" id="IPR004864">
    <property type="entry name" value="LEA_2"/>
</dbReference>
<reference evidence="6" key="1">
    <citation type="journal article" date="2016" name="Nat. Genet.">
        <title>A high-quality carrot genome assembly provides new insights into carotenoid accumulation and asterid genome evolution.</title>
        <authorList>
            <person name="Iorizzo M."/>
            <person name="Ellison S."/>
            <person name="Senalik D."/>
            <person name="Zeng P."/>
            <person name="Satapoomin P."/>
            <person name="Huang J."/>
            <person name="Bowman M."/>
            <person name="Iovene M."/>
            <person name="Sanseverino W."/>
            <person name="Cavagnaro P."/>
            <person name="Yildiz M."/>
            <person name="Macko-Podgorni A."/>
            <person name="Moranska E."/>
            <person name="Grzebelus E."/>
            <person name="Grzebelus D."/>
            <person name="Ashrafi H."/>
            <person name="Zheng Z."/>
            <person name="Cheng S."/>
            <person name="Spooner D."/>
            <person name="Van Deynze A."/>
            <person name="Simon P."/>
        </authorList>
    </citation>
    <scope>NUCLEOTIDE SEQUENCE</scope>
    <source>
        <tissue evidence="6">Leaf</tissue>
    </source>
</reference>
<evidence type="ECO:0000256" key="3">
    <source>
        <dbReference type="ARBA" id="ARBA00022989"/>
    </source>
</evidence>
<gene>
    <name evidence="6" type="ORF">DCAR_0519348</name>
</gene>
<keyword evidence="2" id="KW-0812">Transmembrane</keyword>
<dbReference type="GO" id="GO:0009506">
    <property type="term" value="C:plasmodesma"/>
    <property type="evidence" value="ECO:0007669"/>
    <property type="project" value="TreeGrafter"/>
</dbReference>
<dbReference type="PANTHER" id="PTHR31415">
    <property type="entry name" value="OS05G0367900 PROTEIN"/>
    <property type="match status" value="1"/>
</dbReference>
<evidence type="ECO:0000313" key="7">
    <source>
        <dbReference type="Proteomes" id="UP000077755"/>
    </source>
</evidence>
<evidence type="ECO:0000313" key="6">
    <source>
        <dbReference type="EMBL" id="WOG99992.1"/>
    </source>
</evidence>
<keyword evidence="7" id="KW-1185">Reference proteome</keyword>
<organism evidence="6 7">
    <name type="scientific">Daucus carota subsp. sativus</name>
    <name type="common">Carrot</name>
    <dbReference type="NCBI Taxonomy" id="79200"/>
    <lineage>
        <taxon>Eukaryota</taxon>
        <taxon>Viridiplantae</taxon>
        <taxon>Streptophyta</taxon>
        <taxon>Embryophyta</taxon>
        <taxon>Tracheophyta</taxon>
        <taxon>Spermatophyta</taxon>
        <taxon>Magnoliopsida</taxon>
        <taxon>eudicotyledons</taxon>
        <taxon>Gunneridae</taxon>
        <taxon>Pentapetalae</taxon>
        <taxon>asterids</taxon>
        <taxon>campanulids</taxon>
        <taxon>Apiales</taxon>
        <taxon>Apiaceae</taxon>
        <taxon>Apioideae</taxon>
        <taxon>Scandiceae</taxon>
        <taxon>Daucinae</taxon>
        <taxon>Daucus</taxon>
        <taxon>Daucus sect. Daucus</taxon>
    </lineage>
</organism>
<dbReference type="OrthoDB" id="1889094at2759"/>
<dbReference type="GO" id="GO:0098542">
    <property type="term" value="P:defense response to other organism"/>
    <property type="evidence" value="ECO:0007669"/>
    <property type="project" value="InterPro"/>
</dbReference>
<dbReference type="GO" id="GO:0005886">
    <property type="term" value="C:plasma membrane"/>
    <property type="evidence" value="ECO:0007669"/>
    <property type="project" value="TreeGrafter"/>
</dbReference>
<sequence length="225" mass="25828">MKAALPQAAPERAFHSPGYNNSTDSCSFFNCCFCCIFSLIFQILCALVVVVGLAVLIFWLLFRPNPVTFHVNDASLTRFDRPFTNDTLYYHLALNMTIRNSNRRIGIYYDQIEVQALYAGQIFGTTSVPGFYLGHKETEYLNPVFDGQSLVVLQGEDWSKFDMERQLENFSINIKLYLEVRLKMLLFTTPKYKPGIDCDLKVPLDSKGGVSGYFESQRCDFVWKR</sequence>
<reference evidence="6" key="2">
    <citation type="submission" date="2022-03" db="EMBL/GenBank/DDBJ databases">
        <title>Draft title - Genomic analysis of global carrot germplasm unveils the trajectory of domestication and the origin of high carotenoid orange carrot.</title>
        <authorList>
            <person name="Iorizzo M."/>
            <person name="Ellison S."/>
            <person name="Senalik D."/>
            <person name="Macko-Podgorni A."/>
            <person name="Grzebelus D."/>
            <person name="Bostan H."/>
            <person name="Rolling W."/>
            <person name="Curaba J."/>
            <person name="Simon P."/>
        </authorList>
    </citation>
    <scope>NUCLEOTIDE SEQUENCE</scope>
    <source>
        <tissue evidence="6">Leaf</tissue>
    </source>
</reference>
<proteinExistence type="predicted"/>
<comment type="subcellular location">
    <subcellularLocation>
        <location evidence="1">Membrane</location>
        <topology evidence="1">Single-pass membrane protein</topology>
    </subcellularLocation>
</comment>
<evidence type="ECO:0000256" key="1">
    <source>
        <dbReference type="ARBA" id="ARBA00004167"/>
    </source>
</evidence>
<name>A0A164XWY0_DAUCS</name>
<dbReference type="Pfam" id="PF03168">
    <property type="entry name" value="LEA_2"/>
    <property type="match status" value="1"/>
</dbReference>
<evidence type="ECO:0000256" key="2">
    <source>
        <dbReference type="ARBA" id="ARBA00022692"/>
    </source>
</evidence>
<dbReference type="InterPro" id="IPR044839">
    <property type="entry name" value="NDR1-like"/>
</dbReference>
<dbReference type="Gramene" id="KZM93675">
    <property type="protein sequence ID" value="KZM93675"/>
    <property type="gene ID" value="DCAR_016920"/>
</dbReference>
<dbReference type="Proteomes" id="UP000077755">
    <property type="component" value="Chromosome 5"/>
</dbReference>
<dbReference type="EMBL" id="CP093347">
    <property type="protein sequence ID" value="WOG99992.1"/>
    <property type="molecule type" value="Genomic_DNA"/>
</dbReference>
<protein>
    <recommendedName>
        <fullName evidence="5">Late embryogenesis abundant protein LEA-2 subgroup domain-containing protein</fullName>
    </recommendedName>
</protein>
<feature type="domain" description="Late embryogenesis abundant protein LEA-2 subgroup" evidence="5">
    <location>
        <begin position="96"/>
        <end position="187"/>
    </location>
</feature>
<accession>A0A164XWY0</accession>
<dbReference type="PANTHER" id="PTHR31415:SF4">
    <property type="entry name" value="NDR1_HIN1-LIKE PROTEIN 3"/>
    <property type="match status" value="1"/>
</dbReference>
<evidence type="ECO:0000259" key="5">
    <source>
        <dbReference type="Pfam" id="PF03168"/>
    </source>
</evidence>
<keyword evidence="4" id="KW-0472">Membrane</keyword>
<dbReference type="OMA" id="CPLNIHR"/>
<dbReference type="AlphaFoldDB" id="A0A164XWY0"/>